<keyword evidence="5" id="KW-0804">Transcription</keyword>
<dbReference type="PANTHER" id="PTHR44688:SF16">
    <property type="entry name" value="DNA-BINDING TRANSCRIPTIONAL ACTIVATOR DEVR_DOSR"/>
    <property type="match status" value="1"/>
</dbReference>
<dbReference type="InterPro" id="IPR036388">
    <property type="entry name" value="WH-like_DNA-bd_sf"/>
</dbReference>
<dbReference type="Gene3D" id="3.40.50.2300">
    <property type="match status" value="1"/>
</dbReference>
<dbReference type="InterPro" id="IPR016032">
    <property type="entry name" value="Sig_transdc_resp-reg_C-effctor"/>
</dbReference>
<dbReference type="SMART" id="SM00421">
    <property type="entry name" value="HTH_LUXR"/>
    <property type="match status" value="1"/>
</dbReference>
<name>A0A4R5LLY4_9BURK</name>
<evidence type="ECO:0000256" key="4">
    <source>
        <dbReference type="ARBA" id="ARBA00023125"/>
    </source>
</evidence>
<keyword evidence="1 6" id="KW-0597">Phosphoprotein</keyword>
<dbReference type="GO" id="GO:0006355">
    <property type="term" value="P:regulation of DNA-templated transcription"/>
    <property type="evidence" value="ECO:0007669"/>
    <property type="project" value="InterPro"/>
</dbReference>
<dbReference type="OrthoDB" id="9802186at2"/>
<reference evidence="9 10" key="1">
    <citation type="submission" date="2019-03" db="EMBL/GenBank/DDBJ databases">
        <title>Paraburkholderia sp. isolated from native Mimosa gymnas in Guartela State Park, Brazil.</title>
        <authorList>
            <person name="Paulitsch F."/>
            <person name="Hungria M."/>
            <person name="Delamuta J.R.M."/>
            <person name="Ribeiro R.A."/>
            <person name="Dall'Agnol R."/>
            <person name="Silva J.S.B."/>
        </authorList>
    </citation>
    <scope>NUCLEOTIDE SEQUENCE [LARGE SCALE GENOMIC DNA]</scope>
    <source>
        <strain evidence="9 10">CNPSo 3008</strain>
    </source>
</reference>
<dbReference type="Pfam" id="PF00072">
    <property type="entry name" value="Response_reg"/>
    <property type="match status" value="1"/>
</dbReference>
<keyword evidence="2" id="KW-0902">Two-component regulatory system</keyword>
<dbReference type="FunFam" id="3.40.50.2300:FF:000018">
    <property type="entry name" value="DNA-binding transcriptional regulator NtrC"/>
    <property type="match status" value="1"/>
</dbReference>
<dbReference type="Gene3D" id="1.10.10.10">
    <property type="entry name" value="Winged helix-like DNA-binding domain superfamily/Winged helix DNA-binding domain"/>
    <property type="match status" value="1"/>
</dbReference>
<evidence type="ECO:0000256" key="6">
    <source>
        <dbReference type="PROSITE-ProRule" id="PRU00169"/>
    </source>
</evidence>
<evidence type="ECO:0000256" key="2">
    <source>
        <dbReference type="ARBA" id="ARBA00023012"/>
    </source>
</evidence>
<dbReference type="RefSeq" id="WP_133179346.1">
    <property type="nucleotide sequence ID" value="NZ_SMOD01000001.1"/>
</dbReference>
<dbReference type="SUPFAM" id="SSF52172">
    <property type="entry name" value="CheY-like"/>
    <property type="match status" value="1"/>
</dbReference>
<dbReference type="InterPro" id="IPR001789">
    <property type="entry name" value="Sig_transdc_resp-reg_receiver"/>
</dbReference>
<feature type="domain" description="Response regulatory" evidence="8">
    <location>
        <begin position="17"/>
        <end position="131"/>
    </location>
</feature>
<protein>
    <submittedName>
        <fullName evidence="9">Response regulator transcription factor</fullName>
    </submittedName>
</protein>
<evidence type="ECO:0000256" key="3">
    <source>
        <dbReference type="ARBA" id="ARBA00023015"/>
    </source>
</evidence>
<comment type="caution">
    <text evidence="9">The sequence shown here is derived from an EMBL/GenBank/DDBJ whole genome shotgun (WGS) entry which is preliminary data.</text>
</comment>
<proteinExistence type="predicted"/>
<feature type="domain" description="HTH luxR-type" evidence="7">
    <location>
        <begin position="147"/>
        <end position="212"/>
    </location>
</feature>
<dbReference type="PROSITE" id="PS50110">
    <property type="entry name" value="RESPONSE_REGULATORY"/>
    <property type="match status" value="1"/>
</dbReference>
<gene>
    <name evidence="9" type="ORF">E1N52_00955</name>
</gene>
<evidence type="ECO:0000313" key="9">
    <source>
        <dbReference type="EMBL" id="TDG10859.1"/>
    </source>
</evidence>
<dbReference type="GO" id="GO:0003677">
    <property type="term" value="F:DNA binding"/>
    <property type="evidence" value="ECO:0007669"/>
    <property type="project" value="UniProtKB-KW"/>
</dbReference>
<dbReference type="CDD" id="cd17537">
    <property type="entry name" value="REC_FixJ"/>
    <property type="match status" value="1"/>
</dbReference>
<feature type="modified residue" description="4-aspartylphosphate" evidence="6">
    <location>
        <position position="66"/>
    </location>
</feature>
<dbReference type="EMBL" id="SMOD01000001">
    <property type="protein sequence ID" value="TDG10859.1"/>
    <property type="molecule type" value="Genomic_DNA"/>
</dbReference>
<dbReference type="GO" id="GO:0000160">
    <property type="term" value="P:phosphorelay signal transduction system"/>
    <property type="evidence" value="ECO:0007669"/>
    <property type="project" value="UniProtKB-KW"/>
</dbReference>
<dbReference type="PANTHER" id="PTHR44688">
    <property type="entry name" value="DNA-BINDING TRANSCRIPTIONAL ACTIVATOR DEVR_DOSR"/>
    <property type="match status" value="1"/>
</dbReference>
<sequence length="219" mass="24172">MKHDSVGTRSEQLPDSLVYVIDDDESIRGALTSLLMSVGIEVRAFESADEFLAVKMPDVPSCLILDIRLRGESGLTLQQEAFKESIRFPIVFLTGHGDIGMTVKAMKAGAFDFMTKPFKDQDLLDTIAAALKRDGELRRQARLVAGIRQAYDSLTAREREVIGLVSEGLLNKQIADLLCLSEVTVKIHRAQAMHKLNARSVAELIKKLQQVQPAPQGAR</sequence>
<dbReference type="InterPro" id="IPR000792">
    <property type="entry name" value="Tscrpt_reg_LuxR_C"/>
</dbReference>
<dbReference type="SMART" id="SM00448">
    <property type="entry name" value="REC"/>
    <property type="match status" value="1"/>
</dbReference>
<dbReference type="CDD" id="cd06170">
    <property type="entry name" value="LuxR_C_like"/>
    <property type="match status" value="1"/>
</dbReference>
<accession>A0A4R5LLY4</accession>
<dbReference type="InterPro" id="IPR011006">
    <property type="entry name" value="CheY-like_superfamily"/>
</dbReference>
<evidence type="ECO:0000256" key="1">
    <source>
        <dbReference type="ARBA" id="ARBA00022553"/>
    </source>
</evidence>
<evidence type="ECO:0000259" key="8">
    <source>
        <dbReference type="PROSITE" id="PS50110"/>
    </source>
</evidence>
<keyword evidence="4" id="KW-0238">DNA-binding</keyword>
<dbReference type="PRINTS" id="PR00038">
    <property type="entry name" value="HTHLUXR"/>
</dbReference>
<evidence type="ECO:0000313" key="10">
    <source>
        <dbReference type="Proteomes" id="UP000295606"/>
    </source>
</evidence>
<organism evidence="9 10">
    <name type="scientific">Paraburkholderia guartelaensis</name>
    <dbReference type="NCBI Taxonomy" id="2546446"/>
    <lineage>
        <taxon>Bacteria</taxon>
        <taxon>Pseudomonadati</taxon>
        <taxon>Pseudomonadota</taxon>
        <taxon>Betaproteobacteria</taxon>
        <taxon>Burkholderiales</taxon>
        <taxon>Burkholderiaceae</taxon>
        <taxon>Paraburkholderia</taxon>
    </lineage>
</organism>
<keyword evidence="3" id="KW-0805">Transcription regulation</keyword>
<dbReference type="SUPFAM" id="SSF46894">
    <property type="entry name" value="C-terminal effector domain of the bipartite response regulators"/>
    <property type="match status" value="1"/>
</dbReference>
<dbReference type="PROSITE" id="PS50043">
    <property type="entry name" value="HTH_LUXR_2"/>
    <property type="match status" value="1"/>
</dbReference>
<dbReference type="Proteomes" id="UP000295606">
    <property type="component" value="Unassembled WGS sequence"/>
</dbReference>
<dbReference type="AlphaFoldDB" id="A0A4R5LLY4"/>
<evidence type="ECO:0000259" key="7">
    <source>
        <dbReference type="PROSITE" id="PS50043"/>
    </source>
</evidence>
<evidence type="ECO:0000256" key="5">
    <source>
        <dbReference type="ARBA" id="ARBA00023163"/>
    </source>
</evidence>
<dbReference type="Pfam" id="PF00196">
    <property type="entry name" value="GerE"/>
    <property type="match status" value="1"/>
</dbReference>